<organism evidence="2">
    <name type="scientific">Pundamilia nyererei</name>
    <dbReference type="NCBI Taxonomy" id="303518"/>
    <lineage>
        <taxon>Eukaryota</taxon>
        <taxon>Metazoa</taxon>
        <taxon>Chordata</taxon>
        <taxon>Craniata</taxon>
        <taxon>Vertebrata</taxon>
        <taxon>Euteleostomi</taxon>
        <taxon>Actinopterygii</taxon>
        <taxon>Neopterygii</taxon>
        <taxon>Teleostei</taxon>
        <taxon>Neoteleostei</taxon>
        <taxon>Acanthomorphata</taxon>
        <taxon>Ovalentaria</taxon>
        <taxon>Cichlomorphae</taxon>
        <taxon>Cichliformes</taxon>
        <taxon>Cichlidae</taxon>
        <taxon>African cichlids</taxon>
        <taxon>Pseudocrenilabrinae</taxon>
        <taxon>Haplochromini</taxon>
        <taxon>Pundamilia</taxon>
    </lineage>
</organism>
<proteinExistence type="predicted"/>
<dbReference type="STRING" id="303518.ENSPNYP00000028801"/>
<evidence type="ECO:0000256" key="1">
    <source>
        <dbReference type="SAM" id="MobiDB-lite"/>
    </source>
</evidence>
<reference evidence="2" key="1">
    <citation type="submission" date="2023-09" db="UniProtKB">
        <authorList>
            <consortium name="Ensembl"/>
        </authorList>
    </citation>
    <scope>IDENTIFICATION</scope>
</reference>
<name>A0A3B4H5X0_9CICH</name>
<accession>A0A3B4H5X0</accession>
<evidence type="ECO:0000313" key="2">
    <source>
        <dbReference type="Ensembl" id="ENSPNYP00000028801.1"/>
    </source>
</evidence>
<dbReference type="GeneTree" id="ENSGT00940000177801"/>
<dbReference type="Ensembl" id="ENSPNYT00000029504.1">
    <property type="protein sequence ID" value="ENSPNYP00000028801.1"/>
    <property type="gene ID" value="ENSPNYG00000021690.1"/>
</dbReference>
<dbReference type="Ensembl" id="ENSPNYT00000032408.1">
    <property type="protein sequence ID" value="ENSPNYP00000031649.1"/>
    <property type="gene ID" value="ENSPNYG00000023876.1"/>
</dbReference>
<sequence>MLQDFSPSADVCPPPPPASVPPGTFPPQSSTAGINPFSRKAGGSHDQLHNILALCQLEDFVKHLEHTEQTKGRTPLWIFWCSAMRLARANLFPQSGQEKGLSPRCLRSWRFRARGLLKVLPQCVHGKGLSLVCMFRSCFRRSEERMKSLPQVSQMYGFSPVCVRICLRRLCCCSVP</sequence>
<dbReference type="AlphaFoldDB" id="A0A3B4H5X0"/>
<feature type="compositionally biased region" description="Pro residues" evidence="1">
    <location>
        <begin position="12"/>
        <end position="25"/>
    </location>
</feature>
<protein>
    <submittedName>
        <fullName evidence="2">Uncharacterized protein</fullName>
    </submittedName>
</protein>
<feature type="region of interest" description="Disordered" evidence="1">
    <location>
        <begin position="1"/>
        <end position="42"/>
    </location>
</feature>